<name>A0ACD4ZJ38_9ACTN</name>
<sequence length="206" mass="21607">MNSGRAPRRRSERRFRALPPVVVGVAALTLSACGGGGKSGGGGDTNFVTNTGGISSVAPADRKPANQLSGETLDGEQLDVADLKGKIVVMNVWGSWCPPCRAEAPHFAKVAKETESKGVAFVGINTRDPNKGPALAFEKDYGVPYPSLYDPAGKLIVNGFPKGSLNPQSIPSTIVLDQDGKIAARALLALDAEKLRKMIDPLIAEK</sequence>
<evidence type="ECO:0000313" key="1">
    <source>
        <dbReference type="EMBL" id="WSB98465.1"/>
    </source>
</evidence>
<dbReference type="EMBL" id="CP109109">
    <property type="protein sequence ID" value="WSB98465.1"/>
    <property type="molecule type" value="Genomic_DNA"/>
</dbReference>
<proteinExistence type="predicted"/>
<gene>
    <name evidence="1" type="ORF">OG835_16480</name>
</gene>
<reference evidence="1" key="1">
    <citation type="submission" date="2022-10" db="EMBL/GenBank/DDBJ databases">
        <title>The complete genomes of actinobacterial strains from the NBC collection.</title>
        <authorList>
            <person name="Joergensen T.S."/>
            <person name="Alvarez Arevalo M."/>
            <person name="Sterndorff E.B."/>
            <person name="Faurdal D."/>
            <person name="Vuksanovic O."/>
            <person name="Mourched A.-S."/>
            <person name="Charusanti P."/>
            <person name="Shaw S."/>
            <person name="Blin K."/>
            <person name="Weber T."/>
        </authorList>
    </citation>
    <scope>NUCLEOTIDE SEQUENCE</scope>
    <source>
        <strain evidence="1">NBC 01771</strain>
    </source>
</reference>
<organism evidence="1 2">
    <name type="scientific">Streptomyces scopuliridis</name>
    <dbReference type="NCBI Taxonomy" id="452529"/>
    <lineage>
        <taxon>Bacteria</taxon>
        <taxon>Bacillati</taxon>
        <taxon>Actinomycetota</taxon>
        <taxon>Actinomycetes</taxon>
        <taxon>Kitasatosporales</taxon>
        <taxon>Streptomycetaceae</taxon>
        <taxon>Streptomyces</taxon>
    </lineage>
</organism>
<accession>A0ACD4ZJ38</accession>
<dbReference type="Proteomes" id="UP001348369">
    <property type="component" value="Chromosome"/>
</dbReference>
<evidence type="ECO:0000313" key="2">
    <source>
        <dbReference type="Proteomes" id="UP001348369"/>
    </source>
</evidence>
<keyword evidence="2" id="KW-1185">Reference proteome</keyword>
<protein>
    <submittedName>
        <fullName evidence="1">TlpA family protein disulfide reductase</fullName>
    </submittedName>
</protein>